<dbReference type="UniPathway" id="UPA00094"/>
<dbReference type="Proteomes" id="UP000515800">
    <property type="component" value="Chromosome"/>
</dbReference>
<comment type="domain">
    <text evidence="9">The last Arg residue of the ACP-binding site is essential for the weak association between ACP/AcpP and FabH.</text>
</comment>
<dbReference type="NCBIfam" id="NF006829">
    <property type="entry name" value="PRK09352.1"/>
    <property type="match status" value="1"/>
</dbReference>
<feature type="active site" evidence="9">
    <location>
        <position position="279"/>
    </location>
</feature>
<evidence type="ECO:0000256" key="1">
    <source>
        <dbReference type="ARBA" id="ARBA00008642"/>
    </source>
</evidence>
<evidence type="ECO:0000256" key="6">
    <source>
        <dbReference type="ARBA" id="ARBA00023098"/>
    </source>
</evidence>
<feature type="active site" evidence="9">
    <location>
        <position position="249"/>
    </location>
</feature>
<proteinExistence type="inferred from homology"/>
<dbReference type="InterPro" id="IPR013751">
    <property type="entry name" value="ACP_syn_III_N"/>
</dbReference>
<evidence type="ECO:0000256" key="2">
    <source>
        <dbReference type="ARBA" id="ARBA00022490"/>
    </source>
</evidence>
<dbReference type="GO" id="GO:0005737">
    <property type="term" value="C:cytoplasm"/>
    <property type="evidence" value="ECO:0007669"/>
    <property type="project" value="UniProtKB-SubCell"/>
</dbReference>
<dbReference type="KEGG" id="wdi:H9L19_01225"/>
<dbReference type="NCBIfam" id="TIGR00747">
    <property type="entry name" value="fabH"/>
    <property type="match status" value="1"/>
</dbReference>
<name>A0A7G9T626_9LACO</name>
<evidence type="ECO:0000259" key="11">
    <source>
        <dbReference type="Pfam" id="PF08545"/>
    </source>
</evidence>
<evidence type="ECO:0000256" key="9">
    <source>
        <dbReference type="HAMAP-Rule" id="MF_01815"/>
    </source>
</evidence>
<keyword evidence="4 9" id="KW-0808">Transferase</keyword>
<dbReference type="PANTHER" id="PTHR34069:SF2">
    <property type="entry name" value="BETA-KETOACYL-[ACYL-CARRIER-PROTEIN] SYNTHASE III"/>
    <property type="match status" value="1"/>
</dbReference>
<dbReference type="AlphaFoldDB" id="A0A7G9T626"/>
<feature type="domain" description="Beta-ketoacyl-[acyl-carrier-protein] synthase III C-terminal" evidence="10">
    <location>
        <begin position="233"/>
        <end position="321"/>
    </location>
</feature>
<keyword evidence="6 9" id="KW-0443">Lipid metabolism</keyword>
<comment type="similarity">
    <text evidence="1 9">Belongs to the thiolase-like superfamily. FabH family.</text>
</comment>
<dbReference type="Pfam" id="PF08541">
    <property type="entry name" value="ACP_syn_III_C"/>
    <property type="match status" value="1"/>
</dbReference>
<feature type="active site" evidence="9">
    <location>
        <position position="112"/>
    </location>
</feature>
<sequence>MEHIRISGFAKSIPKRIVTNDELAQQLDTSDDWIYSRTGIHQRHIVTTENTSDLAIDVAKQLVEKNQIDVSTLDFVIVSTMSPDTLTPSVAAKVQGAIGANHAFAFDLDAACSGFVYGLSVANALLSTQYQRGILIGAEVLSKLVDWQDRSVAVLFGDGAAGILLERTQTPSRIMSESLKAYGAQSDALTAGEFPNQNLLGTITSGDSFFHMDGRAVYGFATREVPNVLNDALSKAHLTADDIDVFILHQANRRIIESIAKRFGQSIEKFPMNMMAYGNTSAASIGIVLTELFEQRQIHEGQLIALAGFGGGLTAGAMIIKL</sequence>
<dbReference type="GO" id="GO:0004315">
    <property type="term" value="F:3-oxoacyl-[acyl-carrier-protein] synthase activity"/>
    <property type="evidence" value="ECO:0007669"/>
    <property type="project" value="InterPro"/>
</dbReference>
<evidence type="ECO:0000256" key="5">
    <source>
        <dbReference type="ARBA" id="ARBA00022832"/>
    </source>
</evidence>
<dbReference type="GO" id="GO:0033818">
    <property type="term" value="F:beta-ketoacyl-acyl-carrier-protein synthase III activity"/>
    <property type="evidence" value="ECO:0007669"/>
    <property type="project" value="UniProtKB-UniRule"/>
</dbReference>
<dbReference type="GO" id="GO:0006633">
    <property type="term" value="P:fatty acid biosynthetic process"/>
    <property type="evidence" value="ECO:0007669"/>
    <property type="project" value="UniProtKB-UniRule"/>
</dbReference>
<dbReference type="PANTHER" id="PTHR34069">
    <property type="entry name" value="3-OXOACYL-[ACYL-CARRIER-PROTEIN] SYNTHASE 3"/>
    <property type="match status" value="1"/>
</dbReference>
<dbReference type="Pfam" id="PF08545">
    <property type="entry name" value="ACP_syn_III"/>
    <property type="match status" value="1"/>
</dbReference>
<comment type="function">
    <text evidence="9">Catalyzes the condensation reaction of fatty acid synthesis by the addition to an acyl acceptor of two carbons from malonyl-ACP. Catalyzes the first condensation reaction which initiates fatty acid synthesis and may therefore play a role in governing the total rate of fatty acid production. Possesses both acetoacetyl-ACP synthase and acetyl transacylase activities. Its substrate specificity determines the biosynthesis of branched-chain and/or straight-chain of fatty acids.</text>
</comment>
<organism evidence="12 13">
    <name type="scientific">Weissella diestrammenae</name>
    <dbReference type="NCBI Taxonomy" id="1162633"/>
    <lineage>
        <taxon>Bacteria</taxon>
        <taxon>Bacillati</taxon>
        <taxon>Bacillota</taxon>
        <taxon>Bacilli</taxon>
        <taxon>Lactobacillales</taxon>
        <taxon>Lactobacillaceae</taxon>
        <taxon>Weissella</taxon>
    </lineage>
</organism>
<evidence type="ECO:0000256" key="3">
    <source>
        <dbReference type="ARBA" id="ARBA00022516"/>
    </source>
</evidence>
<comment type="catalytic activity">
    <reaction evidence="9">
        <text>malonyl-[ACP] + acetyl-CoA + H(+) = 3-oxobutanoyl-[ACP] + CO2 + CoA</text>
        <dbReference type="Rhea" id="RHEA:12080"/>
        <dbReference type="Rhea" id="RHEA-COMP:9623"/>
        <dbReference type="Rhea" id="RHEA-COMP:9625"/>
        <dbReference type="ChEBI" id="CHEBI:15378"/>
        <dbReference type="ChEBI" id="CHEBI:16526"/>
        <dbReference type="ChEBI" id="CHEBI:57287"/>
        <dbReference type="ChEBI" id="CHEBI:57288"/>
        <dbReference type="ChEBI" id="CHEBI:78449"/>
        <dbReference type="ChEBI" id="CHEBI:78450"/>
        <dbReference type="EC" id="2.3.1.180"/>
    </reaction>
</comment>
<evidence type="ECO:0000256" key="4">
    <source>
        <dbReference type="ARBA" id="ARBA00022679"/>
    </source>
</evidence>
<dbReference type="SUPFAM" id="SSF53901">
    <property type="entry name" value="Thiolase-like"/>
    <property type="match status" value="1"/>
</dbReference>
<keyword evidence="13" id="KW-1185">Reference proteome</keyword>
<evidence type="ECO:0000256" key="8">
    <source>
        <dbReference type="ARBA" id="ARBA00023315"/>
    </source>
</evidence>
<dbReference type="Gene3D" id="3.40.47.10">
    <property type="match status" value="1"/>
</dbReference>
<keyword evidence="9" id="KW-0511">Multifunctional enzyme</keyword>
<reference evidence="12 13" key="1">
    <citation type="submission" date="2020-08" db="EMBL/GenBank/DDBJ databases">
        <title>Genome sequence of Weissella diestrammenae KACC 16890T.</title>
        <authorList>
            <person name="Hyun D.-W."/>
            <person name="Bae J.-W."/>
        </authorList>
    </citation>
    <scope>NUCLEOTIDE SEQUENCE [LARGE SCALE GENOMIC DNA]</scope>
    <source>
        <strain evidence="12 13">KACC 16890</strain>
    </source>
</reference>
<evidence type="ECO:0000256" key="7">
    <source>
        <dbReference type="ARBA" id="ARBA00023160"/>
    </source>
</evidence>
<gene>
    <name evidence="9" type="primary">fabH</name>
    <name evidence="12" type="ORF">H9L19_01225</name>
</gene>
<dbReference type="RefSeq" id="WP_187529383.1">
    <property type="nucleotide sequence ID" value="NZ_CP060724.1"/>
</dbReference>
<dbReference type="HAMAP" id="MF_01815">
    <property type="entry name" value="FabH"/>
    <property type="match status" value="1"/>
</dbReference>
<evidence type="ECO:0000313" key="13">
    <source>
        <dbReference type="Proteomes" id="UP000515800"/>
    </source>
</evidence>
<comment type="pathway">
    <text evidence="9">Lipid metabolism; fatty acid biosynthesis.</text>
</comment>
<dbReference type="CDD" id="cd00830">
    <property type="entry name" value="KAS_III"/>
    <property type="match status" value="1"/>
</dbReference>
<keyword evidence="8 9" id="KW-0012">Acyltransferase</keyword>
<protein>
    <recommendedName>
        <fullName evidence="9">Beta-ketoacyl-[acyl-carrier-protein] synthase III</fullName>
        <shortName evidence="9">Beta-ketoacyl-ACP synthase III</shortName>
        <shortName evidence="9">KAS III</shortName>
        <ecNumber evidence="9">2.3.1.180</ecNumber>
    </recommendedName>
    <alternativeName>
        <fullName evidence="9">3-oxoacyl-[acyl-carrier-protein] synthase 3</fullName>
    </alternativeName>
    <alternativeName>
        <fullName evidence="9">3-oxoacyl-[acyl-carrier-protein] synthase III</fullName>
    </alternativeName>
</protein>
<dbReference type="GO" id="GO:0044550">
    <property type="term" value="P:secondary metabolite biosynthetic process"/>
    <property type="evidence" value="ECO:0007669"/>
    <property type="project" value="TreeGrafter"/>
</dbReference>
<evidence type="ECO:0000313" key="12">
    <source>
        <dbReference type="EMBL" id="QNN75551.1"/>
    </source>
</evidence>
<keyword evidence="3 9" id="KW-0444">Lipid biosynthesis</keyword>
<accession>A0A7G9T626</accession>
<dbReference type="InterPro" id="IPR016039">
    <property type="entry name" value="Thiolase-like"/>
</dbReference>
<keyword evidence="2 9" id="KW-0963">Cytoplasm</keyword>
<evidence type="ECO:0000259" key="10">
    <source>
        <dbReference type="Pfam" id="PF08541"/>
    </source>
</evidence>
<feature type="region of interest" description="ACP-binding" evidence="9">
    <location>
        <begin position="250"/>
        <end position="254"/>
    </location>
</feature>
<comment type="subcellular location">
    <subcellularLocation>
        <location evidence="9">Cytoplasm</location>
    </subcellularLocation>
</comment>
<keyword evidence="5 9" id="KW-0276">Fatty acid metabolism</keyword>
<feature type="domain" description="Beta-ketoacyl-[acyl-carrier-protein] synthase III N-terminal" evidence="11">
    <location>
        <begin position="106"/>
        <end position="183"/>
    </location>
</feature>
<dbReference type="InterPro" id="IPR013747">
    <property type="entry name" value="ACP_syn_III_C"/>
</dbReference>
<dbReference type="InterPro" id="IPR004655">
    <property type="entry name" value="FabH"/>
</dbReference>
<keyword evidence="7 9" id="KW-0275">Fatty acid biosynthesis</keyword>
<comment type="subunit">
    <text evidence="9">Homodimer.</text>
</comment>
<dbReference type="EC" id="2.3.1.180" evidence="9"/>
<dbReference type="EMBL" id="CP060724">
    <property type="protein sequence ID" value="QNN75551.1"/>
    <property type="molecule type" value="Genomic_DNA"/>
</dbReference>